<dbReference type="KEGG" id="mthr:MSTHT_1269"/>
<dbReference type="SUPFAM" id="SSF50692">
    <property type="entry name" value="ADC-like"/>
    <property type="match status" value="1"/>
</dbReference>
<dbReference type="PATRIC" id="fig|523844.20.peg.1603"/>
<feature type="domain" description="Molybdopterin dinucleotide-binding" evidence="1">
    <location>
        <begin position="7"/>
        <end position="104"/>
    </location>
</feature>
<dbReference type="InterPro" id="IPR041717">
    <property type="entry name" value="FmdC/FwdD_MopB-bd"/>
</dbReference>
<dbReference type="STRING" id="523844.MSTHT_1269"/>
<dbReference type="PIRSF" id="PIRSF015873">
    <property type="entry name" value="FwdD"/>
    <property type="match status" value="1"/>
</dbReference>
<accession>A0A0E3NC26</accession>
<evidence type="ECO:0000259" key="1">
    <source>
        <dbReference type="Pfam" id="PF01568"/>
    </source>
</evidence>
<evidence type="ECO:0000313" key="2">
    <source>
        <dbReference type="EMBL" id="AKB13027.1"/>
    </source>
</evidence>
<dbReference type="HOGENOM" id="CLU_123704_1_0_2"/>
<dbReference type="EMBL" id="CP009501">
    <property type="protein sequence ID" value="AKB13027.1"/>
    <property type="molecule type" value="Genomic_DNA"/>
</dbReference>
<dbReference type="Gene3D" id="2.40.40.20">
    <property type="match status" value="1"/>
</dbReference>
<dbReference type="InterPro" id="IPR012040">
    <property type="entry name" value="Formylmethanofuran_DH_dsu"/>
</dbReference>
<organism evidence="2 3">
    <name type="scientific">Methanosarcina thermophila (strain ATCC 43570 / DSM 1825 / OCM 12 / VKM B-1830 / TM-1)</name>
    <dbReference type="NCBI Taxonomy" id="523844"/>
    <lineage>
        <taxon>Archaea</taxon>
        <taxon>Methanobacteriati</taxon>
        <taxon>Methanobacteriota</taxon>
        <taxon>Stenosarchaea group</taxon>
        <taxon>Methanomicrobia</taxon>
        <taxon>Methanosarcinales</taxon>
        <taxon>Methanosarcinaceae</taxon>
        <taxon>Methanosarcina</taxon>
    </lineage>
</organism>
<dbReference type="InterPro" id="IPR006657">
    <property type="entry name" value="MoPterin_dinucl-bd_dom"/>
</dbReference>
<dbReference type="GO" id="GO:0016491">
    <property type="term" value="F:oxidoreductase activity"/>
    <property type="evidence" value="ECO:0007669"/>
    <property type="project" value="UniProtKB-KW"/>
</dbReference>
<dbReference type="OrthoDB" id="116806at2157"/>
<sequence length="127" mass="13596">MKIKANLISGRTAAQGAHLEAKTHKGYFDACAYCELSPSDLERLGATEGSSLKVITEFGDVVVFAKVNEGNPDGLAFIPMGPWANAVLNPDTHGCGMPGFKGVPAEIEVTDEKPLDIKSLMKKYREA</sequence>
<dbReference type="GO" id="GO:0043546">
    <property type="term" value="F:molybdopterin cofactor binding"/>
    <property type="evidence" value="ECO:0007669"/>
    <property type="project" value="InterPro"/>
</dbReference>
<name>A0A0E3NC26_METTT</name>
<dbReference type="CDD" id="cd02789">
    <property type="entry name" value="MopB_CT_FmdC-FwdD"/>
    <property type="match status" value="1"/>
</dbReference>
<proteinExistence type="predicted"/>
<dbReference type="AlphaFoldDB" id="A0A0E3NC26"/>
<gene>
    <name evidence="2" type="ORF">MSTHT_1269</name>
</gene>
<dbReference type="GeneID" id="24848207"/>
<dbReference type="InterPro" id="IPR009010">
    <property type="entry name" value="Asp_de-COase-like_dom_sf"/>
</dbReference>
<dbReference type="RefSeq" id="WP_048167110.1">
    <property type="nucleotide sequence ID" value="NZ_CP009501.1"/>
</dbReference>
<dbReference type="Proteomes" id="UP000066529">
    <property type="component" value="Chromosome"/>
</dbReference>
<keyword evidence="2" id="KW-0560">Oxidoreductase</keyword>
<dbReference type="EC" id="1.2.99.5" evidence="2"/>
<dbReference type="Pfam" id="PF01568">
    <property type="entry name" value="Molydop_binding"/>
    <property type="match status" value="1"/>
</dbReference>
<evidence type="ECO:0000313" key="3">
    <source>
        <dbReference type="Proteomes" id="UP000066529"/>
    </source>
</evidence>
<protein>
    <submittedName>
        <fullName evidence="2">Formylmethanofuran dehydrogenase (Tungsten) subunit D</fullName>
        <ecNumber evidence="2">1.2.99.5</ecNumber>
    </submittedName>
</protein>
<reference evidence="2 3" key="1">
    <citation type="submission" date="2014-07" db="EMBL/GenBank/DDBJ databases">
        <title>Methanogenic archaea and the global carbon cycle.</title>
        <authorList>
            <person name="Henriksen J.R."/>
            <person name="Luke J."/>
            <person name="Reinhart S."/>
            <person name="Benedict M.N."/>
            <person name="Youngblut N.D."/>
            <person name="Metcalf M.E."/>
            <person name="Whitaker R.J."/>
            <person name="Metcalf W.W."/>
        </authorList>
    </citation>
    <scope>NUCLEOTIDE SEQUENCE [LARGE SCALE GENOMIC DNA]</scope>
    <source>
        <strain evidence="3">ATCC 43570 / DSM 1825 / OCM 12 / VKM B-1830 / TM-1</strain>
    </source>
</reference>